<name>A0AAV4TN63_9ARAC</name>
<organism evidence="1 2">
    <name type="scientific">Caerostris darwini</name>
    <dbReference type="NCBI Taxonomy" id="1538125"/>
    <lineage>
        <taxon>Eukaryota</taxon>
        <taxon>Metazoa</taxon>
        <taxon>Ecdysozoa</taxon>
        <taxon>Arthropoda</taxon>
        <taxon>Chelicerata</taxon>
        <taxon>Arachnida</taxon>
        <taxon>Araneae</taxon>
        <taxon>Araneomorphae</taxon>
        <taxon>Entelegynae</taxon>
        <taxon>Araneoidea</taxon>
        <taxon>Araneidae</taxon>
        <taxon>Caerostris</taxon>
    </lineage>
</organism>
<proteinExistence type="predicted"/>
<dbReference type="Proteomes" id="UP001054837">
    <property type="component" value="Unassembled WGS sequence"/>
</dbReference>
<comment type="caution">
    <text evidence="1">The sequence shown here is derived from an EMBL/GenBank/DDBJ whole genome shotgun (WGS) entry which is preliminary data.</text>
</comment>
<reference evidence="1 2" key="1">
    <citation type="submission" date="2021-06" db="EMBL/GenBank/DDBJ databases">
        <title>Caerostris darwini draft genome.</title>
        <authorList>
            <person name="Kono N."/>
            <person name="Arakawa K."/>
        </authorList>
    </citation>
    <scope>NUCLEOTIDE SEQUENCE [LARGE SCALE GENOMIC DNA]</scope>
</reference>
<gene>
    <name evidence="1" type="ORF">CDAR_585791</name>
</gene>
<accession>A0AAV4TN63</accession>
<evidence type="ECO:0008006" key="3">
    <source>
        <dbReference type="Google" id="ProtNLM"/>
    </source>
</evidence>
<evidence type="ECO:0000313" key="1">
    <source>
        <dbReference type="EMBL" id="GIY46412.1"/>
    </source>
</evidence>
<protein>
    <recommendedName>
        <fullName evidence="3">Ribosomal protein S8</fullName>
    </recommendedName>
</protein>
<evidence type="ECO:0000313" key="2">
    <source>
        <dbReference type="Proteomes" id="UP001054837"/>
    </source>
</evidence>
<sequence>MANPTSCRITQVTTIPISIPADDSKIKTQLTSRTFSSLLALCLHLKNKQKEKLAAHPLFPQLSLLNIPHPLFTPPFLITCPKSSARYLGTQVKPVGVACRLTTARSAVNLSATSIGQLKRLNEVLIYSAGVCRDTFGNSVPLLQHSGLVRAIVTPCSKQINERLRTGTFEWAI</sequence>
<keyword evidence="2" id="KW-1185">Reference proteome</keyword>
<dbReference type="AlphaFoldDB" id="A0AAV4TN63"/>
<dbReference type="EMBL" id="BPLQ01009763">
    <property type="protein sequence ID" value="GIY46412.1"/>
    <property type="molecule type" value="Genomic_DNA"/>
</dbReference>